<proteinExistence type="predicted"/>
<dbReference type="PROSITE" id="PS50848">
    <property type="entry name" value="START"/>
    <property type="match status" value="1"/>
</dbReference>
<evidence type="ECO:0000313" key="2">
    <source>
        <dbReference type="EMBL" id="KAJ8976250.1"/>
    </source>
</evidence>
<dbReference type="PANTHER" id="PTHR19308">
    <property type="entry name" value="PHOSPHATIDYLCHOLINE TRANSFER PROTEIN"/>
    <property type="match status" value="1"/>
</dbReference>
<dbReference type="Gene3D" id="3.30.530.20">
    <property type="match status" value="1"/>
</dbReference>
<protein>
    <recommendedName>
        <fullName evidence="1">START domain-containing protein</fullName>
    </recommendedName>
</protein>
<dbReference type="PANTHER" id="PTHR19308:SF8">
    <property type="entry name" value="STAR-RELATED LIPID TRANSFER PROTEIN 7, MITOCHONDRIAL"/>
    <property type="match status" value="1"/>
</dbReference>
<gene>
    <name evidence="2" type="ORF">NQ317_003593</name>
</gene>
<organism evidence="2 3">
    <name type="scientific">Molorchus minor</name>
    <dbReference type="NCBI Taxonomy" id="1323400"/>
    <lineage>
        <taxon>Eukaryota</taxon>
        <taxon>Metazoa</taxon>
        <taxon>Ecdysozoa</taxon>
        <taxon>Arthropoda</taxon>
        <taxon>Hexapoda</taxon>
        <taxon>Insecta</taxon>
        <taxon>Pterygota</taxon>
        <taxon>Neoptera</taxon>
        <taxon>Endopterygota</taxon>
        <taxon>Coleoptera</taxon>
        <taxon>Polyphaga</taxon>
        <taxon>Cucujiformia</taxon>
        <taxon>Chrysomeloidea</taxon>
        <taxon>Cerambycidae</taxon>
        <taxon>Lamiinae</taxon>
        <taxon>Monochamini</taxon>
        <taxon>Molorchus</taxon>
    </lineage>
</organism>
<dbReference type="InterPro" id="IPR023393">
    <property type="entry name" value="START-like_dom_sf"/>
</dbReference>
<dbReference type="EMBL" id="JAPWTJ010000706">
    <property type="protein sequence ID" value="KAJ8976250.1"/>
    <property type="molecule type" value="Genomic_DNA"/>
</dbReference>
<keyword evidence="3" id="KW-1185">Reference proteome</keyword>
<comment type="caution">
    <text evidence="2">The sequence shown here is derived from an EMBL/GenBank/DDBJ whole genome shotgun (WGS) entry which is preliminary data.</text>
</comment>
<dbReference type="Proteomes" id="UP001162164">
    <property type="component" value="Unassembled WGS sequence"/>
</dbReference>
<reference evidence="2" key="1">
    <citation type="journal article" date="2023" name="Insect Mol. Biol.">
        <title>Genome sequencing provides insights into the evolution of gene families encoding plant cell wall-degrading enzymes in longhorned beetles.</title>
        <authorList>
            <person name="Shin N.R."/>
            <person name="Okamura Y."/>
            <person name="Kirsch R."/>
            <person name="Pauchet Y."/>
        </authorList>
    </citation>
    <scope>NUCLEOTIDE SEQUENCE</scope>
    <source>
        <strain evidence="2">MMC_N1</strain>
    </source>
</reference>
<accession>A0ABQ9JFC2</accession>
<dbReference type="InterPro" id="IPR051213">
    <property type="entry name" value="START_lipid_transfer"/>
</dbReference>
<evidence type="ECO:0000313" key="3">
    <source>
        <dbReference type="Proteomes" id="UP001162164"/>
    </source>
</evidence>
<dbReference type="Pfam" id="PF01852">
    <property type="entry name" value="START"/>
    <property type="match status" value="1"/>
</dbReference>
<name>A0ABQ9JFC2_9CUCU</name>
<feature type="domain" description="START" evidence="1">
    <location>
        <begin position="203"/>
        <end position="340"/>
    </location>
</feature>
<dbReference type="InterPro" id="IPR002913">
    <property type="entry name" value="START_lipid-bd_dom"/>
</dbReference>
<sequence length="488" mass="57656">MYPQRISQSIVSSQPNLKNLLLEHRHYFFKYSLMIRQRFQDLKSLKDVNKKLQEIIKNGKFYKLITECSKSKDSHNILKVWVHHCECVFAQRLRRCHQMFSLYSKWWDEKAFNELLKKMKQSLTRKGKEFALGAIGVSVYDWKENRIPEEDIKNHSNELEYIDTLKDNTICMACDSTNKNNPSYSSSKAVCKCGTLQLNKTYDNWTLFIKQDDLIVWKRLHSSGQYEYKVYGSYYDVSAEDFLNVQIDTDYRRKWDTTAIVLEVAETDTSPNSNSDVIYWEMLWPRLFVNRDYVFNRRYLVDKENQLIYIVSKSTEHPNFPKYPEKYRIEDYYSCMVIKPYTEMSKPGIEFSLSYFDNPGVNIPSSKPQKKYRDYCKAEGVSKACKILKEGEKRKEEQAQKDKLEYCVFRRMENNKLKIFSPKIENDTKSDKYDLNSGNVKIIDTPSDIISTATPIADQTEHGSFLEVFTSYTAPGSIFFMDNLYYVQ</sequence>
<dbReference type="SUPFAM" id="SSF55961">
    <property type="entry name" value="Bet v1-like"/>
    <property type="match status" value="1"/>
</dbReference>
<evidence type="ECO:0000259" key="1">
    <source>
        <dbReference type="PROSITE" id="PS50848"/>
    </source>
</evidence>